<dbReference type="AlphaFoldDB" id="A0A1H2A2L9"/>
<organism evidence="2 3">
    <name type="scientific">Microlunatus soli</name>
    <dbReference type="NCBI Taxonomy" id="630515"/>
    <lineage>
        <taxon>Bacteria</taxon>
        <taxon>Bacillati</taxon>
        <taxon>Actinomycetota</taxon>
        <taxon>Actinomycetes</taxon>
        <taxon>Propionibacteriales</taxon>
        <taxon>Propionibacteriaceae</taxon>
        <taxon>Microlunatus</taxon>
    </lineage>
</organism>
<dbReference type="PANTHER" id="PTHR43792:SF16">
    <property type="entry name" value="N-ACETYLTRANSFERASE DOMAIN-CONTAINING PROTEIN"/>
    <property type="match status" value="1"/>
</dbReference>
<dbReference type="STRING" id="630515.SAMN04489812_5622"/>
<dbReference type="InterPro" id="IPR051531">
    <property type="entry name" value="N-acetyltransferase"/>
</dbReference>
<evidence type="ECO:0000313" key="2">
    <source>
        <dbReference type="EMBL" id="SDT40150.1"/>
    </source>
</evidence>
<proteinExistence type="predicted"/>
<feature type="domain" description="N-acetyltransferase" evidence="1">
    <location>
        <begin position="10"/>
        <end position="191"/>
    </location>
</feature>
<dbReference type="Gene3D" id="3.40.630.30">
    <property type="match status" value="1"/>
</dbReference>
<dbReference type="InterPro" id="IPR016181">
    <property type="entry name" value="Acyl_CoA_acyltransferase"/>
</dbReference>
<dbReference type="SUPFAM" id="SSF55729">
    <property type="entry name" value="Acyl-CoA N-acyltransferases (Nat)"/>
    <property type="match status" value="1"/>
</dbReference>
<evidence type="ECO:0000313" key="3">
    <source>
        <dbReference type="Proteomes" id="UP000199103"/>
    </source>
</evidence>
<protein>
    <submittedName>
        <fullName evidence="2">Protein N-acetyltransferase, RimJ/RimL family</fullName>
    </submittedName>
</protein>
<gene>
    <name evidence="2" type="ORF">SAMN04489812_5622</name>
</gene>
<sequence length="194" mass="22197">MYQILHTDRLLLRRFEPSDVENLVALYTDRKVMRYLDNEDWDRARIETELLPSFLTEYQRYALYGYFAAETADGSFVGRIALHPVIMDPQPNGLWRHAETDETEAVSIGYRLCSSHWGHGYATEAAAAVVRLAFDQYGVSQAVATTMAVNLASRRVLERVGFRHTRTVHLDWDDPLPGSEQGEVVYERERSPGS</sequence>
<dbReference type="GO" id="GO:0016747">
    <property type="term" value="F:acyltransferase activity, transferring groups other than amino-acyl groups"/>
    <property type="evidence" value="ECO:0007669"/>
    <property type="project" value="InterPro"/>
</dbReference>
<dbReference type="OrthoDB" id="3533156at2"/>
<reference evidence="2 3" key="1">
    <citation type="submission" date="2016-10" db="EMBL/GenBank/DDBJ databases">
        <authorList>
            <person name="de Groot N.N."/>
        </authorList>
    </citation>
    <scope>NUCLEOTIDE SEQUENCE [LARGE SCALE GENOMIC DNA]</scope>
    <source>
        <strain evidence="2 3">DSM 21800</strain>
    </source>
</reference>
<dbReference type="Proteomes" id="UP000199103">
    <property type="component" value="Chromosome I"/>
</dbReference>
<dbReference type="PROSITE" id="PS51186">
    <property type="entry name" value="GNAT"/>
    <property type="match status" value="1"/>
</dbReference>
<dbReference type="PANTHER" id="PTHR43792">
    <property type="entry name" value="GNAT FAMILY, PUTATIVE (AFU_ORTHOLOGUE AFUA_3G00765)-RELATED-RELATED"/>
    <property type="match status" value="1"/>
</dbReference>
<dbReference type="InterPro" id="IPR000182">
    <property type="entry name" value="GNAT_dom"/>
</dbReference>
<keyword evidence="3" id="KW-1185">Reference proteome</keyword>
<dbReference type="RefSeq" id="WP_091530056.1">
    <property type="nucleotide sequence ID" value="NZ_LT629772.1"/>
</dbReference>
<keyword evidence="2" id="KW-0808">Transferase</keyword>
<dbReference type="Pfam" id="PF13302">
    <property type="entry name" value="Acetyltransf_3"/>
    <property type="match status" value="1"/>
</dbReference>
<evidence type="ECO:0000259" key="1">
    <source>
        <dbReference type="PROSITE" id="PS51186"/>
    </source>
</evidence>
<accession>A0A1H2A2L9</accession>
<dbReference type="EMBL" id="LT629772">
    <property type="protein sequence ID" value="SDT40150.1"/>
    <property type="molecule type" value="Genomic_DNA"/>
</dbReference>
<name>A0A1H2A2L9_9ACTN</name>